<evidence type="ECO:0000256" key="2">
    <source>
        <dbReference type="ARBA" id="ARBA00022801"/>
    </source>
</evidence>
<organism evidence="5 6">
    <name type="scientific">Lujinxingia litoralis</name>
    <dbReference type="NCBI Taxonomy" id="2211119"/>
    <lineage>
        <taxon>Bacteria</taxon>
        <taxon>Deltaproteobacteria</taxon>
        <taxon>Bradymonadales</taxon>
        <taxon>Lujinxingiaceae</taxon>
        <taxon>Lujinxingia</taxon>
    </lineage>
</organism>
<dbReference type="GO" id="GO:0016787">
    <property type="term" value="F:hydrolase activity"/>
    <property type="evidence" value="ECO:0007669"/>
    <property type="project" value="UniProtKB-KW"/>
</dbReference>
<gene>
    <name evidence="5" type="ORF">DL240_06885</name>
</gene>
<feature type="region of interest" description="Disordered" evidence="3">
    <location>
        <begin position="38"/>
        <end position="103"/>
    </location>
</feature>
<feature type="compositionally biased region" description="Acidic residues" evidence="3">
    <location>
        <begin position="39"/>
        <end position="51"/>
    </location>
</feature>
<feature type="chain" id="PRO_5016383551" description="Endonuclease I" evidence="4">
    <location>
        <begin position="23"/>
        <end position="335"/>
    </location>
</feature>
<reference evidence="5 6" key="1">
    <citation type="submission" date="2018-05" db="EMBL/GenBank/DDBJ databases">
        <title>Lujinxingia marina gen. nov. sp. nov., a new facultative anaerobic member of the class Deltaproteobacteria, and proposal of Lujinxingaceae fam. nov.</title>
        <authorList>
            <person name="Li C.-M."/>
        </authorList>
    </citation>
    <scope>NUCLEOTIDE SEQUENCE [LARGE SCALE GENOMIC DNA]</scope>
    <source>
        <strain evidence="5 6">B210</strain>
    </source>
</reference>
<dbReference type="GO" id="GO:0004518">
    <property type="term" value="F:nuclease activity"/>
    <property type="evidence" value="ECO:0007669"/>
    <property type="project" value="UniProtKB-KW"/>
</dbReference>
<sequence length="335" mass="37185">MRHTYPIGLLVTLAILANACSADTTLEPDTDLIIIADVGPEDTGDSDLADTDTDRPDTDTPDADADADEPDADADEPDADEPDADADQPDTDPDEPWSCAPDLNLDDARYNDLNDLSDQALIDALFQKVDDHTWYDYQNARNFMYDPEGGIDVQADGLLHCPYTGTTATPGYAVINGVTEPDRTPDDFNTEHSWPRSDGANVDPAEGDIHHLFPTDSRSNSYRGNFEFGNTDCSGSSCTWDSGVGTKLGTSNDGRGRVFEVRMQNRGDMARAHFYFSVRYGLSIDSQEEAVLRQWNCQDPPDDWERLRNDRVEVVQNNRNPFVDRPDFVDQIADF</sequence>
<keyword evidence="4" id="KW-0732">Signal</keyword>
<dbReference type="Proteomes" id="UP000249169">
    <property type="component" value="Unassembled WGS sequence"/>
</dbReference>
<evidence type="ECO:0000313" key="6">
    <source>
        <dbReference type="Proteomes" id="UP000249169"/>
    </source>
</evidence>
<comment type="caution">
    <text evidence="5">The sequence shown here is derived from an EMBL/GenBank/DDBJ whole genome shotgun (WGS) entry which is preliminary data.</text>
</comment>
<proteinExistence type="predicted"/>
<dbReference type="EMBL" id="QHKO01000002">
    <property type="protein sequence ID" value="RAL23868.1"/>
    <property type="molecule type" value="Genomic_DNA"/>
</dbReference>
<dbReference type="InterPro" id="IPR007346">
    <property type="entry name" value="Endonuclease-I"/>
</dbReference>
<name>A0A328CAB0_9DELT</name>
<feature type="compositionally biased region" description="Acidic residues" evidence="3">
    <location>
        <begin position="59"/>
        <end position="95"/>
    </location>
</feature>
<evidence type="ECO:0000256" key="3">
    <source>
        <dbReference type="SAM" id="MobiDB-lite"/>
    </source>
</evidence>
<feature type="signal peptide" evidence="4">
    <location>
        <begin position="1"/>
        <end position="22"/>
    </location>
</feature>
<dbReference type="Pfam" id="PF04231">
    <property type="entry name" value="Endonuclease_1"/>
    <property type="match status" value="1"/>
</dbReference>
<keyword evidence="2" id="KW-0378">Hydrolase</keyword>
<evidence type="ECO:0000256" key="1">
    <source>
        <dbReference type="ARBA" id="ARBA00022722"/>
    </source>
</evidence>
<dbReference type="InterPro" id="IPR044925">
    <property type="entry name" value="His-Me_finger_sf"/>
</dbReference>
<accession>A0A328CAB0</accession>
<dbReference type="PANTHER" id="PTHR33607">
    <property type="entry name" value="ENDONUCLEASE-1"/>
    <property type="match status" value="1"/>
</dbReference>
<evidence type="ECO:0000256" key="4">
    <source>
        <dbReference type="SAM" id="SignalP"/>
    </source>
</evidence>
<evidence type="ECO:0008006" key="7">
    <source>
        <dbReference type="Google" id="ProtNLM"/>
    </source>
</evidence>
<dbReference type="PANTHER" id="PTHR33607:SF2">
    <property type="entry name" value="ENDONUCLEASE-1"/>
    <property type="match status" value="1"/>
</dbReference>
<dbReference type="SUPFAM" id="SSF54060">
    <property type="entry name" value="His-Me finger endonucleases"/>
    <property type="match status" value="1"/>
</dbReference>
<protein>
    <recommendedName>
        <fullName evidence="7">Endonuclease I</fullName>
    </recommendedName>
</protein>
<keyword evidence="6" id="KW-1185">Reference proteome</keyword>
<dbReference type="AlphaFoldDB" id="A0A328CAB0"/>
<dbReference type="OrthoDB" id="9800417at2"/>
<dbReference type="RefSeq" id="WP_111729125.1">
    <property type="nucleotide sequence ID" value="NZ_QHKO01000002.1"/>
</dbReference>
<evidence type="ECO:0000313" key="5">
    <source>
        <dbReference type="EMBL" id="RAL23868.1"/>
    </source>
</evidence>
<keyword evidence="1" id="KW-0540">Nuclease</keyword>